<comment type="subcellular location">
    <subcellularLocation>
        <location evidence="7">Cytoplasm</location>
    </subcellularLocation>
</comment>
<evidence type="ECO:0000256" key="2">
    <source>
        <dbReference type="ARBA" id="ARBA00022490"/>
    </source>
</evidence>
<dbReference type="PANTHER" id="PTHR10381:SF70">
    <property type="entry name" value="ATP-DEPENDENT CLP PROTEASE PROTEOLYTIC SUBUNIT"/>
    <property type="match status" value="1"/>
</dbReference>
<keyword evidence="3 7" id="KW-0645">Protease</keyword>
<evidence type="ECO:0000256" key="9">
    <source>
        <dbReference type="RuleBase" id="RU003567"/>
    </source>
</evidence>
<dbReference type="HAMAP" id="MF_00444">
    <property type="entry name" value="ClpP"/>
    <property type="match status" value="1"/>
</dbReference>
<gene>
    <name evidence="7" type="primary">clpP</name>
    <name evidence="10" type="ORF">FD15_GL002168</name>
</gene>
<evidence type="ECO:0000256" key="6">
    <source>
        <dbReference type="ARBA" id="ARBA00034021"/>
    </source>
</evidence>
<comment type="similarity">
    <text evidence="1 7 9">Belongs to the peptidase S14 family.</text>
</comment>
<dbReference type="GO" id="GO:0005737">
    <property type="term" value="C:cytoplasm"/>
    <property type="evidence" value="ECO:0007669"/>
    <property type="project" value="UniProtKB-SubCell"/>
</dbReference>
<dbReference type="PANTHER" id="PTHR10381">
    <property type="entry name" value="ATP-DEPENDENT CLP PROTEASE PROTEOLYTIC SUBUNIT"/>
    <property type="match status" value="1"/>
</dbReference>
<evidence type="ECO:0000256" key="3">
    <source>
        <dbReference type="ARBA" id="ARBA00022670"/>
    </source>
</evidence>
<proteinExistence type="inferred from homology"/>
<dbReference type="RefSeq" id="WP_081778169.1">
    <property type="nucleotide sequence ID" value="NZ_AYZF01000017.1"/>
</dbReference>
<comment type="caution">
    <text evidence="10">The sequence shown here is derived from an EMBL/GenBank/DDBJ whole genome shotgun (WGS) entry which is preliminary data.</text>
</comment>
<dbReference type="Proteomes" id="UP000050961">
    <property type="component" value="Unassembled WGS sequence"/>
</dbReference>
<evidence type="ECO:0000256" key="7">
    <source>
        <dbReference type="HAMAP-Rule" id="MF_00444"/>
    </source>
</evidence>
<dbReference type="PATRIC" id="fig|1423806.3.peg.2215"/>
<dbReference type="OrthoDB" id="9802800at2"/>
<evidence type="ECO:0000313" key="10">
    <source>
        <dbReference type="EMBL" id="KRN05605.1"/>
    </source>
</evidence>
<dbReference type="NCBIfam" id="NF009205">
    <property type="entry name" value="PRK12553.1"/>
    <property type="match status" value="1"/>
</dbReference>
<evidence type="ECO:0000256" key="4">
    <source>
        <dbReference type="ARBA" id="ARBA00022801"/>
    </source>
</evidence>
<evidence type="ECO:0000256" key="8">
    <source>
        <dbReference type="PROSITE-ProRule" id="PRU10086"/>
    </source>
</evidence>
<dbReference type="CDD" id="cd07017">
    <property type="entry name" value="S14_ClpP_2"/>
    <property type="match status" value="1"/>
</dbReference>
<dbReference type="Pfam" id="PF00574">
    <property type="entry name" value="CLP_protease"/>
    <property type="match status" value="1"/>
</dbReference>
<feature type="active site" evidence="7 8">
    <location>
        <position position="133"/>
    </location>
</feature>
<dbReference type="EMBL" id="AYZF01000017">
    <property type="protein sequence ID" value="KRN05605.1"/>
    <property type="molecule type" value="Genomic_DNA"/>
</dbReference>
<dbReference type="GO" id="GO:0009368">
    <property type="term" value="C:endopeptidase Clp complex"/>
    <property type="evidence" value="ECO:0007669"/>
    <property type="project" value="TreeGrafter"/>
</dbReference>
<evidence type="ECO:0000256" key="1">
    <source>
        <dbReference type="ARBA" id="ARBA00007039"/>
    </source>
</evidence>
<evidence type="ECO:0000313" key="11">
    <source>
        <dbReference type="Proteomes" id="UP000050961"/>
    </source>
</evidence>
<keyword evidence="4 7" id="KW-0378">Hydrolase</keyword>
<dbReference type="SUPFAM" id="SSF52096">
    <property type="entry name" value="ClpP/crotonase"/>
    <property type="match status" value="1"/>
</dbReference>
<dbReference type="eggNOG" id="COG0740">
    <property type="taxonomic scope" value="Bacteria"/>
</dbReference>
<comment type="subunit">
    <text evidence="7">Fourteen ClpP subunits assemble into 2 heptameric rings which stack back to back to give a disk-like structure with a central cavity, resembling the structure of eukaryotic proteasomes.</text>
</comment>
<dbReference type="GO" id="GO:0004176">
    <property type="term" value="F:ATP-dependent peptidase activity"/>
    <property type="evidence" value="ECO:0007669"/>
    <property type="project" value="InterPro"/>
</dbReference>
<feature type="active site" description="Nucleophile" evidence="7">
    <location>
        <position position="108"/>
    </location>
</feature>
<dbReference type="InterPro" id="IPR033135">
    <property type="entry name" value="ClpP_His_AS"/>
</dbReference>
<keyword evidence="2 7" id="KW-0963">Cytoplasm</keyword>
<name>A0A0R2DUY0_9LACO</name>
<dbReference type="STRING" id="1423806.FD15_GL002168"/>
<keyword evidence="5 7" id="KW-0720">Serine protease</keyword>
<sequence length="209" mass="23555">MVKESEEFFMAQFMDQNDEKKKNTNDISDVYRKKMLDQRIVLIYGEVNEELAKDITSQLLLLAALSDDPITILVNSPGGHVESGDTIHDMIKFIKPTVRVIGTGWVASAGITIFLGADKENRYSLPNTRYMIHQPAGGVQGQSTEIQIEAQELIRTRKRINELISEATGQPLEKVEKDTDRNFWMSVDEAKEYGIVGKKITTFAEISSK</sequence>
<dbReference type="GO" id="GO:0004252">
    <property type="term" value="F:serine-type endopeptidase activity"/>
    <property type="evidence" value="ECO:0007669"/>
    <property type="project" value="UniProtKB-UniRule"/>
</dbReference>
<dbReference type="EC" id="3.4.21.92" evidence="7"/>
<comment type="function">
    <text evidence="7">Cleaves peptides in various proteins in a process that requires ATP hydrolysis. Has a chymotrypsin-like activity. Plays a major role in the degradation of misfolded proteins.</text>
</comment>
<dbReference type="AlphaFoldDB" id="A0A0R2DUY0"/>
<dbReference type="Gene3D" id="3.90.226.10">
    <property type="entry name" value="2-enoyl-CoA Hydratase, Chain A, domain 1"/>
    <property type="match status" value="1"/>
</dbReference>
<dbReference type="PRINTS" id="PR00127">
    <property type="entry name" value="CLPPROTEASEP"/>
</dbReference>
<dbReference type="InterPro" id="IPR023562">
    <property type="entry name" value="ClpP/TepA"/>
</dbReference>
<evidence type="ECO:0000256" key="5">
    <source>
        <dbReference type="ARBA" id="ARBA00022825"/>
    </source>
</evidence>
<dbReference type="GO" id="GO:0051117">
    <property type="term" value="F:ATPase binding"/>
    <property type="evidence" value="ECO:0007669"/>
    <property type="project" value="TreeGrafter"/>
</dbReference>
<dbReference type="InterPro" id="IPR029045">
    <property type="entry name" value="ClpP/crotonase-like_dom_sf"/>
</dbReference>
<dbReference type="PROSITE" id="PS00382">
    <property type="entry name" value="CLP_PROTEASE_HIS"/>
    <property type="match status" value="1"/>
</dbReference>
<accession>A0A0R2DUY0</accession>
<dbReference type="InterPro" id="IPR001907">
    <property type="entry name" value="ClpP"/>
</dbReference>
<reference evidence="10 11" key="1">
    <citation type="journal article" date="2015" name="Genome Announc.">
        <title>Expanding the biotechnology potential of lactobacilli through comparative genomics of 213 strains and associated genera.</title>
        <authorList>
            <person name="Sun Z."/>
            <person name="Harris H.M."/>
            <person name="McCann A."/>
            <person name="Guo C."/>
            <person name="Argimon S."/>
            <person name="Zhang W."/>
            <person name="Yang X."/>
            <person name="Jeffery I.B."/>
            <person name="Cooney J.C."/>
            <person name="Kagawa T.F."/>
            <person name="Liu W."/>
            <person name="Song Y."/>
            <person name="Salvetti E."/>
            <person name="Wrobel A."/>
            <person name="Rasinkangas P."/>
            <person name="Parkhill J."/>
            <person name="Rea M.C."/>
            <person name="O'Sullivan O."/>
            <person name="Ritari J."/>
            <person name="Douillard F.P."/>
            <person name="Paul Ross R."/>
            <person name="Yang R."/>
            <person name="Briner A.E."/>
            <person name="Felis G.E."/>
            <person name="de Vos W.M."/>
            <person name="Barrangou R."/>
            <person name="Klaenhammer T.R."/>
            <person name="Caufield P.W."/>
            <person name="Cui Y."/>
            <person name="Zhang H."/>
            <person name="O'Toole P.W."/>
        </authorList>
    </citation>
    <scope>NUCLEOTIDE SEQUENCE [LARGE SCALE GENOMIC DNA]</scope>
    <source>
        <strain evidence="10 11">DSM 21376</strain>
    </source>
</reference>
<organism evidence="10 11">
    <name type="scientific">Liquorilactobacillus sucicola DSM 21376 = JCM 15457</name>
    <dbReference type="NCBI Taxonomy" id="1423806"/>
    <lineage>
        <taxon>Bacteria</taxon>
        <taxon>Bacillati</taxon>
        <taxon>Bacillota</taxon>
        <taxon>Bacilli</taxon>
        <taxon>Lactobacillales</taxon>
        <taxon>Lactobacillaceae</taxon>
        <taxon>Liquorilactobacillus</taxon>
    </lineage>
</organism>
<comment type="catalytic activity">
    <reaction evidence="6 7 8">
        <text>Hydrolysis of proteins to small peptides in the presence of ATP and magnesium. alpha-casein is the usual test substrate. In the absence of ATP, only oligopeptides shorter than five residues are hydrolyzed (such as succinyl-Leu-Tyr-|-NHMec, and Leu-Tyr-Leu-|-Tyr-Trp, in which cleavage of the -Tyr-|-Leu- and -Tyr-|-Trp bonds also occurs).</text>
        <dbReference type="EC" id="3.4.21.92"/>
    </reaction>
</comment>
<dbReference type="GO" id="GO:0006515">
    <property type="term" value="P:protein quality control for misfolded or incompletely synthesized proteins"/>
    <property type="evidence" value="ECO:0007669"/>
    <property type="project" value="TreeGrafter"/>
</dbReference>
<keyword evidence="11" id="KW-1185">Reference proteome</keyword>
<protein>
    <recommendedName>
        <fullName evidence="7 9">ATP-dependent Clp protease proteolytic subunit</fullName>
        <ecNumber evidence="7">3.4.21.92</ecNumber>
    </recommendedName>
    <alternativeName>
        <fullName evidence="7">Endopeptidase Clp</fullName>
    </alternativeName>
</protein>